<name>A0A7Y9S0W5_9ACTN</name>
<evidence type="ECO:0000313" key="11">
    <source>
        <dbReference type="Proteomes" id="UP000540656"/>
    </source>
</evidence>
<dbReference type="Proteomes" id="UP000540656">
    <property type="component" value="Unassembled WGS sequence"/>
</dbReference>
<organism evidence="10 11">
    <name type="scientific">Nocardioides daedukensis</name>
    <dbReference type="NCBI Taxonomy" id="634462"/>
    <lineage>
        <taxon>Bacteria</taxon>
        <taxon>Bacillati</taxon>
        <taxon>Actinomycetota</taxon>
        <taxon>Actinomycetes</taxon>
        <taxon>Propionibacteriales</taxon>
        <taxon>Nocardioidaceae</taxon>
        <taxon>Nocardioides</taxon>
    </lineage>
</organism>
<dbReference type="SUPFAM" id="SSF56645">
    <property type="entry name" value="Acyl-CoA dehydrogenase NM domain-like"/>
    <property type="match status" value="1"/>
</dbReference>
<keyword evidence="4 5" id="KW-0274">FAD</keyword>
<gene>
    <name evidence="10" type="ORF">BJ980_000622</name>
</gene>
<sequence length="458" mass="47846">MSLIRATKNAVSPGGKHGVGNGETRDPIGYAVLALNKLASSDLIDRLGLRKQTEQTVFTVTRGGFKVAGQAGRAFAKKGKKGAAGVRVPAANPSGVFDLTPTEDEQMLVDVVGEFAEEMVRPAAAEANEACAAPDDLLKSSLEIGLPILGIPEKLGGISEERSAMAGTLVAEALAKGDMGLAVAALAPGAVATAISLWGTDAQQATYLPAFTGDDVPAASLALNESRPLFDVLRPETKAVKADGGYVINGVKTLVPRGADAELFVVGAELDGKNVLFLVESGTEGIAIEGDPAMGVRAAGLTKLTLTDVKVDDDAILGESDGTTYLEVVRLSRLAWCALAIGTGQAVLDYVKSYVNEREAFGEPISHRQSVAFMVANIAIELQAMRLITYKAAARAAQGKDFAREVALARKICADKGMQIGLDGVQLLGGHGFVKEHPVERWYRDLRAVGLLEGGVLV</sequence>
<dbReference type="Gene3D" id="1.20.140.10">
    <property type="entry name" value="Butyryl-CoA Dehydrogenase, subunit A, domain 3"/>
    <property type="match status" value="1"/>
</dbReference>
<dbReference type="RefSeq" id="WP_179500936.1">
    <property type="nucleotide sequence ID" value="NZ_JACCAA010000001.1"/>
</dbReference>
<feature type="region of interest" description="Disordered" evidence="6">
    <location>
        <begin position="1"/>
        <end position="23"/>
    </location>
</feature>
<dbReference type="GO" id="GO:0050660">
    <property type="term" value="F:flavin adenine dinucleotide binding"/>
    <property type="evidence" value="ECO:0007669"/>
    <property type="project" value="InterPro"/>
</dbReference>
<dbReference type="InterPro" id="IPR009100">
    <property type="entry name" value="AcylCoA_DH/oxidase_NM_dom_sf"/>
</dbReference>
<dbReference type="PANTHER" id="PTHR43884">
    <property type="entry name" value="ACYL-COA DEHYDROGENASE"/>
    <property type="match status" value="1"/>
</dbReference>
<keyword evidence="11" id="KW-1185">Reference proteome</keyword>
<comment type="cofactor">
    <cofactor evidence="1 5">
        <name>FAD</name>
        <dbReference type="ChEBI" id="CHEBI:57692"/>
    </cofactor>
</comment>
<evidence type="ECO:0000259" key="7">
    <source>
        <dbReference type="Pfam" id="PF00441"/>
    </source>
</evidence>
<dbReference type="AlphaFoldDB" id="A0A7Y9S0W5"/>
<comment type="similarity">
    <text evidence="2 5">Belongs to the acyl-CoA dehydrogenase family.</text>
</comment>
<evidence type="ECO:0000256" key="2">
    <source>
        <dbReference type="ARBA" id="ARBA00009347"/>
    </source>
</evidence>
<dbReference type="InterPro" id="IPR037069">
    <property type="entry name" value="AcylCoA_DH/ox_N_sf"/>
</dbReference>
<keyword evidence="5" id="KW-0560">Oxidoreductase</keyword>
<evidence type="ECO:0000256" key="6">
    <source>
        <dbReference type="SAM" id="MobiDB-lite"/>
    </source>
</evidence>
<keyword evidence="3 5" id="KW-0285">Flavoprotein</keyword>
<dbReference type="Gene3D" id="1.10.540.10">
    <property type="entry name" value="Acyl-CoA dehydrogenase/oxidase, N-terminal domain"/>
    <property type="match status" value="1"/>
</dbReference>
<dbReference type="Gene3D" id="2.40.110.10">
    <property type="entry name" value="Butyryl-CoA Dehydrogenase, subunit A, domain 2"/>
    <property type="match status" value="1"/>
</dbReference>
<dbReference type="EMBL" id="JACCAA010000001">
    <property type="protein sequence ID" value="NYG57699.1"/>
    <property type="molecule type" value="Genomic_DNA"/>
</dbReference>
<evidence type="ECO:0000259" key="8">
    <source>
        <dbReference type="Pfam" id="PF02770"/>
    </source>
</evidence>
<evidence type="ECO:0000259" key="9">
    <source>
        <dbReference type="Pfam" id="PF02771"/>
    </source>
</evidence>
<dbReference type="Pfam" id="PF02771">
    <property type="entry name" value="Acyl-CoA_dh_N"/>
    <property type="match status" value="1"/>
</dbReference>
<protein>
    <recommendedName>
        <fullName evidence="12">Acyl-CoA dehydrogenase</fullName>
    </recommendedName>
</protein>
<dbReference type="InterPro" id="IPR009075">
    <property type="entry name" value="AcylCo_DH/oxidase_C"/>
</dbReference>
<evidence type="ECO:0000256" key="3">
    <source>
        <dbReference type="ARBA" id="ARBA00022630"/>
    </source>
</evidence>
<evidence type="ECO:0008006" key="12">
    <source>
        <dbReference type="Google" id="ProtNLM"/>
    </source>
</evidence>
<dbReference type="InterPro" id="IPR006091">
    <property type="entry name" value="Acyl-CoA_Oxase/DH_mid-dom"/>
</dbReference>
<dbReference type="InterPro" id="IPR006089">
    <property type="entry name" value="Acyl-CoA_DH_CS"/>
</dbReference>
<proteinExistence type="inferred from homology"/>
<evidence type="ECO:0000256" key="1">
    <source>
        <dbReference type="ARBA" id="ARBA00001974"/>
    </source>
</evidence>
<feature type="domain" description="Acyl-CoA oxidase/dehydrogenase middle" evidence="8">
    <location>
        <begin position="221"/>
        <end position="309"/>
    </location>
</feature>
<comment type="caution">
    <text evidence="10">The sequence shown here is derived from an EMBL/GenBank/DDBJ whole genome shotgun (WGS) entry which is preliminary data.</text>
</comment>
<dbReference type="Pfam" id="PF00441">
    <property type="entry name" value="Acyl-CoA_dh_1"/>
    <property type="match status" value="1"/>
</dbReference>
<dbReference type="GO" id="GO:0003995">
    <property type="term" value="F:acyl-CoA dehydrogenase activity"/>
    <property type="evidence" value="ECO:0007669"/>
    <property type="project" value="InterPro"/>
</dbReference>
<dbReference type="SUPFAM" id="SSF47203">
    <property type="entry name" value="Acyl-CoA dehydrogenase C-terminal domain-like"/>
    <property type="match status" value="1"/>
</dbReference>
<feature type="domain" description="Acyl-CoA dehydrogenase/oxidase C-terminal" evidence="7">
    <location>
        <begin position="330"/>
        <end position="454"/>
    </location>
</feature>
<evidence type="ECO:0000256" key="4">
    <source>
        <dbReference type="ARBA" id="ARBA00022827"/>
    </source>
</evidence>
<evidence type="ECO:0000256" key="5">
    <source>
        <dbReference type="RuleBase" id="RU362125"/>
    </source>
</evidence>
<dbReference type="PANTHER" id="PTHR43884:SF12">
    <property type="entry name" value="ISOVALERYL-COA DEHYDROGENASE, MITOCHONDRIAL-RELATED"/>
    <property type="match status" value="1"/>
</dbReference>
<reference evidence="10 11" key="1">
    <citation type="submission" date="2020-07" db="EMBL/GenBank/DDBJ databases">
        <title>Sequencing the genomes of 1000 actinobacteria strains.</title>
        <authorList>
            <person name="Klenk H.-P."/>
        </authorList>
    </citation>
    <scope>NUCLEOTIDE SEQUENCE [LARGE SCALE GENOMIC DNA]</scope>
    <source>
        <strain evidence="10 11">DSM 23819</strain>
    </source>
</reference>
<dbReference type="Pfam" id="PF02770">
    <property type="entry name" value="Acyl-CoA_dh_M"/>
    <property type="match status" value="1"/>
</dbReference>
<evidence type="ECO:0000313" key="10">
    <source>
        <dbReference type="EMBL" id="NYG57699.1"/>
    </source>
</evidence>
<dbReference type="InterPro" id="IPR046373">
    <property type="entry name" value="Acyl-CoA_Oxase/DH_mid-dom_sf"/>
</dbReference>
<feature type="domain" description="Acyl-CoA dehydrogenase/oxidase N-terminal" evidence="9">
    <location>
        <begin position="102"/>
        <end position="211"/>
    </location>
</feature>
<dbReference type="InterPro" id="IPR036250">
    <property type="entry name" value="AcylCo_DH-like_C"/>
</dbReference>
<dbReference type="InterPro" id="IPR013786">
    <property type="entry name" value="AcylCoA_DH/ox_N"/>
</dbReference>
<dbReference type="PROSITE" id="PS00073">
    <property type="entry name" value="ACYL_COA_DH_2"/>
    <property type="match status" value="1"/>
</dbReference>
<accession>A0A7Y9S0W5</accession>